<dbReference type="GO" id="GO:0000727">
    <property type="term" value="P:double-strand break repair via break-induced replication"/>
    <property type="evidence" value="ECO:0007669"/>
    <property type="project" value="TreeGrafter"/>
</dbReference>
<keyword evidence="9" id="KW-1185">Reference proteome</keyword>
<feature type="domain" description="GINS subunit" evidence="6">
    <location>
        <begin position="69"/>
        <end position="164"/>
    </location>
</feature>
<dbReference type="SUPFAM" id="SSF158573">
    <property type="entry name" value="GINS helical bundle-like"/>
    <property type="match status" value="1"/>
</dbReference>
<dbReference type="PANTHER" id="PTHR12772">
    <property type="entry name" value="DNA REPLICATION COMPLEX GINS PROTEIN PSF2"/>
    <property type="match status" value="1"/>
</dbReference>
<comment type="similarity">
    <text evidence="2 5">Belongs to the GINS2/PSF2 family.</text>
</comment>
<dbReference type="FunFam" id="1.20.58.1020:FF:000001">
    <property type="entry name" value="DNA replication complex GINS protein PSF2"/>
    <property type="match status" value="1"/>
</dbReference>
<name>A0AA88KRR0_ARTSF</name>
<dbReference type="FunFam" id="3.40.5.50:FF:000001">
    <property type="entry name" value="DNA replication complex GINS protein PSF2"/>
    <property type="match status" value="1"/>
</dbReference>
<dbReference type="AlphaFoldDB" id="A0AA88KRR0"/>
<evidence type="ECO:0000256" key="1">
    <source>
        <dbReference type="ARBA" id="ARBA00004123"/>
    </source>
</evidence>
<dbReference type="SUPFAM" id="SSF160059">
    <property type="entry name" value="PriA/YqbF domain"/>
    <property type="match status" value="1"/>
</dbReference>
<dbReference type="GO" id="GO:0071162">
    <property type="term" value="C:CMG complex"/>
    <property type="evidence" value="ECO:0007669"/>
    <property type="project" value="UniProtKB-ARBA"/>
</dbReference>
<evidence type="ECO:0000313" key="9">
    <source>
        <dbReference type="Proteomes" id="UP001187531"/>
    </source>
</evidence>
<dbReference type="InterPro" id="IPR056784">
    <property type="entry name" value="PSF2_N"/>
</dbReference>
<dbReference type="EMBL" id="JAVRJZ010000102">
    <property type="protein sequence ID" value="KAK2703407.1"/>
    <property type="molecule type" value="Genomic_DNA"/>
</dbReference>
<dbReference type="Pfam" id="PF05916">
    <property type="entry name" value="Sld5"/>
    <property type="match status" value="1"/>
</dbReference>
<organism evidence="8 9">
    <name type="scientific">Artemia franciscana</name>
    <name type="common">Brine shrimp</name>
    <name type="synonym">Artemia sanfranciscana</name>
    <dbReference type="NCBI Taxonomy" id="6661"/>
    <lineage>
        <taxon>Eukaryota</taxon>
        <taxon>Metazoa</taxon>
        <taxon>Ecdysozoa</taxon>
        <taxon>Arthropoda</taxon>
        <taxon>Crustacea</taxon>
        <taxon>Branchiopoda</taxon>
        <taxon>Anostraca</taxon>
        <taxon>Artemiidae</taxon>
        <taxon>Artemia</taxon>
    </lineage>
</organism>
<dbReference type="Gene3D" id="3.40.5.50">
    <property type="match status" value="1"/>
</dbReference>
<evidence type="ECO:0000313" key="8">
    <source>
        <dbReference type="EMBL" id="KAK2703408.1"/>
    </source>
</evidence>
<dbReference type="GO" id="GO:0000811">
    <property type="term" value="C:GINS complex"/>
    <property type="evidence" value="ECO:0007669"/>
    <property type="project" value="TreeGrafter"/>
</dbReference>
<comment type="subcellular location">
    <subcellularLocation>
        <location evidence="1 5">Nucleus</location>
    </subcellularLocation>
</comment>
<comment type="subunit">
    <text evidence="5">Component of the GINS complex.</text>
</comment>
<proteinExistence type="inferred from homology"/>
<accession>A0AA88KRR0</accession>
<evidence type="ECO:0000259" key="7">
    <source>
        <dbReference type="Pfam" id="PF25005"/>
    </source>
</evidence>
<keyword evidence="3 5" id="KW-0235">DNA replication</keyword>
<dbReference type="EMBL" id="JAVRJZ010000102">
    <property type="protein sequence ID" value="KAK2703408.1"/>
    <property type="molecule type" value="Genomic_DNA"/>
</dbReference>
<evidence type="ECO:0000256" key="3">
    <source>
        <dbReference type="ARBA" id="ARBA00022705"/>
    </source>
</evidence>
<dbReference type="InterPro" id="IPR036224">
    <property type="entry name" value="GINS_bundle-like_dom_sf"/>
</dbReference>
<evidence type="ECO:0000256" key="4">
    <source>
        <dbReference type="ARBA" id="ARBA00023242"/>
    </source>
</evidence>
<reference evidence="8" key="1">
    <citation type="submission" date="2023-07" db="EMBL/GenBank/DDBJ databases">
        <title>Chromosome-level genome assembly of Artemia franciscana.</title>
        <authorList>
            <person name="Jo E."/>
        </authorList>
    </citation>
    <scope>NUCLEOTIDE SEQUENCE</scope>
    <source>
        <tissue evidence="8">Whole body</tissue>
    </source>
</reference>
<dbReference type="PANTHER" id="PTHR12772:SF0">
    <property type="entry name" value="DNA REPLICATION COMPLEX GINS PROTEIN PSF2"/>
    <property type="match status" value="1"/>
</dbReference>
<comment type="caution">
    <text evidence="8">The sequence shown here is derived from an EMBL/GenBank/DDBJ whole genome shotgun (WGS) entry which is preliminary data.</text>
</comment>
<evidence type="ECO:0000256" key="5">
    <source>
        <dbReference type="PIRNR" id="PIRNR028998"/>
    </source>
</evidence>
<evidence type="ECO:0000256" key="2">
    <source>
        <dbReference type="ARBA" id="ARBA00010565"/>
    </source>
</evidence>
<dbReference type="PIRSF" id="PIRSF028998">
    <property type="entry name" value="GINS_Psf2_subgr"/>
    <property type="match status" value="1"/>
</dbReference>
<keyword evidence="4 5" id="KW-0539">Nucleus</keyword>
<dbReference type="CDD" id="cd11712">
    <property type="entry name" value="GINS_A_psf2"/>
    <property type="match status" value="1"/>
</dbReference>
<evidence type="ECO:0000259" key="6">
    <source>
        <dbReference type="Pfam" id="PF05916"/>
    </source>
</evidence>
<dbReference type="GO" id="GO:0006260">
    <property type="term" value="P:DNA replication"/>
    <property type="evidence" value="ECO:0007669"/>
    <property type="project" value="UniProtKB-KW"/>
</dbReference>
<sequence>MATVLDPCDLAFLAEHTQVKVLPKVPGPVVQLAEGVFGPFRPGIPAEVPLWVAVNLRQRNKCKLLPPDWMSVEQLRTIKEEEIAATGFTKMPSENYFEVTHILLTNGLSDFDDADEMRGLVKSIWDLRLSKLRASVLQFVADGGFHAKLDNLTQTEINSIRPVFPQALTQLMRIKEGAANDSEYMTQQAQESSSSSIS</sequence>
<dbReference type="InterPro" id="IPR021151">
    <property type="entry name" value="GINS_A"/>
</dbReference>
<dbReference type="Pfam" id="PF25005">
    <property type="entry name" value="PSF2_N"/>
    <property type="match status" value="1"/>
</dbReference>
<protein>
    <recommendedName>
        <fullName evidence="5">DNA replication complex GINS protein PSF2</fullName>
    </recommendedName>
</protein>
<dbReference type="Gene3D" id="1.20.58.1020">
    <property type="match status" value="1"/>
</dbReference>
<dbReference type="CDD" id="cd21694">
    <property type="entry name" value="GINS_B_Psf2"/>
    <property type="match status" value="1"/>
</dbReference>
<dbReference type="InterPro" id="IPR007257">
    <property type="entry name" value="GINS_Psf2"/>
</dbReference>
<dbReference type="Proteomes" id="UP001187531">
    <property type="component" value="Unassembled WGS sequence"/>
</dbReference>
<gene>
    <name evidence="8" type="ORF">QYM36_018133</name>
</gene>
<feature type="domain" description="DNA replication complex GINS protein PSF2 N-terminal" evidence="7">
    <location>
        <begin position="7"/>
        <end position="64"/>
    </location>
</feature>